<keyword evidence="3 11" id="KW-0812">Transmembrane</keyword>
<keyword evidence="14" id="KW-1185">Reference proteome</keyword>
<dbReference type="PANTHER" id="PTHR10117">
    <property type="entry name" value="TRANSIENT RECEPTOR POTENTIAL CHANNEL"/>
    <property type="match status" value="1"/>
</dbReference>
<evidence type="ECO:0000256" key="3">
    <source>
        <dbReference type="ARBA" id="ARBA00022692"/>
    </source>
</evidence>
<dbReference type="Pfam" id="PF12796">
    <property type="entry name" value="Ank_2"/>
    <property type="match status" value="1"/>
</dbReference>
<organism evidence="13 14">
    <name type="scientific">Heterodera trifolii</name>
    <dbReference type="NCBI Taxonomy" id="157864"/>
    <lineage>
        <taxon>Eukaryota</taxon>
        <taxon>Metazoa</taxon>
        <taxon>Ecdysozoa</taxon>
        <taxon>Nematoda</taxon>
        <taxon>Chromadorea</taxon>
        <taxon>Rhabditida</taxon>
        <taxon>Tylenchina</taxon>
        <taxon>Tylenchomorpha</taxon>
        <taxon>Tylenchoidea</taxon>
        <taxon>Heteroderidae</taxon>
        <taxon>Heteroderinae</taxon>
        <taxon>Heterodera</taxon>
    </lineage>
</organism>
<dbReference type="Proteomes" id="UP001620626">
    <property type="component" value="Unassembled WGS sequence"/>
</dbReference>
<dbReference type="AlphaFoldDB" id="A0ABD2HSQ8"/>
<dbReference type="SMART" id="SM01420">
    <property type="entry name" value="TRP_2"/>
    <property type="match status" value="1"/>
</dbReference>
<keyword evidence="4" id="KW-0677">Repeat</keyword>
<feature type="transmembrane region" description="Helical" evidence="11">
    <location>
        <begin position="359"/>
        <end position="380"/>
    </location>
</feature>
<dbReference type="FunFam" id="1.25.40.20:FF:000604">
    <property type="entry name" value="CBN-TRP-1 protein"/>
    <property type="match status" value="1"/>
</dbReference>
<reference evidence="13 14" key="1">
    <citation type="submission" date="2024-10" db="EMBL/GenBank/DDBJ databases">
        <authorList>
            <person name="Kim D."/>
        </authorList>
    </citation>
    <scope>NUCLEOTIDE SEQUENCE [LARGE SCALE GENOMIC DNA]</scope>
    <source>
        <strain evidence="13">BH-2024</strain>
    </source>
</reference>
<dbReference type="InterPro" id="IPR005821">
    <property type="entry name" value="Ion_trans_dom"/>
</dbReference>
<accession>A0ABD2HSQ8</accession>
<evidence type="ECO:0000256" key="6">
    <source>
        <dbReference type="ARBA" id="ARBA00023043"/>
    </source>
</evidence>
<comment type="caution">
    <text evidence="13">The sequence shown here is derived from an EMBL/GenBank/DDBJ whole genome shotgun (WGS) entry which is preliminary data.</text>
</comment>
<feature type="transmembrane region" description="Helical" evidence="11">
    <location>
        <begin position="574"/>
        <end position="593"/>
    </location>
</feature>
<feature type="domain" description="Transient receptor ion channel" evidence="12">
    <location>
        <begin position="165"/>
        <end position="227"/>
    </location>
</feature>
<keyword evidence="6" id="KW-0040">ANK repeat</keyword>
<dbReference type="InterPro" id="IPR002110">
    <property type="entry name" value="Ankyrin_rpt"/>
</dbReference>
<dbReference type="InterPro" id="IPR036770">
    <property type="entry name" value="Ankyrin_rpt-contain_sf"/>
</dbReference>
<dbReference type="SUPFAM" id="SSF48403">
    <property type="entry name" value="Ankyrin repeat"/>
    <property type="match status" value="1"/>
</dbReference>
<keyword evidence="2" id="KW-0813">Transport</keyword>
<sequence length="1025" mass="116842">MPAVHIRTHDMLNPLERQFLDAAEKGNRPVLEACLAKQLRKAPLNINALDTMGRTAIEIAVDNENLEIVQLLLRQPDVRIGNALLCAIREGVYELVEVLVNHPSITRDMLGEGWAKYLDPTETATSEYSSDISPVIMAAHLNQFEILQMLLRKDANIEKPHKHYCACEMCDSERINDGLHRSLKRINTYRALASPAWISLTSSDPVLSAFKLSRELQKRAKVEDEFKDQYLQLAEQCKQYACDLLSQCRSTEEVMAVLNKEDNFCNEEVDLNAAKCSLARLKLAIKYEQKTFVAHPHCQQLLTSIWYEGFPLKRHRSSSLRTLLIALSLVLGWPLMAICYIAFPKSRVGEIVRSPFMKFLYYSTSFGCFLALLTMVTFEAHREQTGEVKGGTATRAADRGPTPTLIEWLVFIWVIGMLWSEIKQMWLEGFTKYIHQWWNWLDFVMVCLYLCTISIRFSAYSIYVMNNVGEQFTPRHVIRTHWNAFEPVLVSEALFAVGNVFSFARIIYLFQTNPYLGPLQISLGCMLVDVAKFCFIFVLIISSFSIGLAQLYWYYDSQTPVCLSSDRCKIVPNAFSSIASSYMTLLWSLFSITKVEDTEVVEAHHFTVWVGRGLFILYHMTSIIVLLNMLIAMMSHSFERINDHADLEWKFHRSKLWMAHFDEGSTLPPPFNIIPTPKAFFHTCRAIINVVNWCFGRYNYTAAKERSRATIRRPGYSKRWHDMEGGLSGAPNGAGGAEPRKPITYTEIIQRLVSRFIHEQKKSMKMDGVNEDDLLEIKQDISSLRYELRDDRRKEIVRSSSHIDAVKREIMRSMSTTTRIFGNTPRRQLSVKERSVAEEVDSELGDSTATEEGGTESIRSSLPFFDSLRSATLSPHPFITIAASGDKQFQYAERDAVAEPLRYRTRPPQTELPKGRATSVRSAAESEGTSRKTSKDALGEKRSAPVEMEEDKDRRRLTEVTAMMRRLRDSIDAQLDRLTEQIGRTEEEDDAAGDRPNCRRGEEGEQPGESCASLSPSRVSFASTK</sequence>
<evidence type="ECO:0000313" key="13">
    <source>
        <dbReference type="EMBL" id="KAL3068345.1"/>
    </source>
</evidence>
<dbReference type="NCBIfam" id="TIGR00870">
    <property type="entry name" value="trp"/>
    <property type="match status" value="1"/>
</dbReference>
<evidence type="ECO:0000256" key="2">
    <source>
        <dbReference type="ARBA" id="ARBA00022448"/>
    </source>
</evidence>
<dbReference type="GO" id="GO:0034220">
    <property type="term" value="P:monoatomic ion transmembrane transport"/>
    <property type="evidence" value="ECO:0007669"/>
    <property type="project" value="UniProtKB-KW"/>
</dbReference>
<dbReference type="GO" id="GO:0016020">
    <property type="term" value="C:membrane"/>
    <property type="evidence" value="ECO:0007669"/>
    <property type="project" value="UniProtKB-SubCell"/>
</dbReference>
<feature type="compositionally biased region" description="Basic and acidic residues" evidence="10">
    <location>
        <begin position="969"/>
        <end position="985"/>
    </location>
</feature>
<feature type="compositionally biased region" description="Basic and acidic residues" evidence="10">
    <location>
        <begin position="992"/>
        <end position="1003"/>
    </location>
</feature>
<proteinExistence type="predicted"/>
<dbReference type="FunFam" id="1.10.287.70:FF:000266">
    <property type="entry name" value="Transient receptor potential cation channel subfamily c member 1"/>
    <property type="match status" value="1"/>
</dbReference>
<dbReference type="Gene3D" id="1.25.40.20">
    <property type="entry name" value="Ankyrin repeat-containing domain"/>
    <property type="match status" value="1"/>
</dbReference>
<dbReference type="Gene3D" id="1.10.287.70">
    <property type="match status" value="1"/>
</dbReference>
<feature type="transmembrane region" description="Helical" evidence="11">
    <location>
        <begin position="530"/>
        <end position="553"/>
    </location>
</feature>
<evidence type="ECO:0000256" key="9">
    <source>
        <dbReference type="ARBA" id="ARBA00023303"/>
    </source>
</evidence>
<dbReference type="SMART" id="SM00248">
    <property type="entry name" value="ANK"/>
    <property type="match status" value="2"/>
</dbReference>
<gene>
    <name evidence="13" type="ORF">niasHT_030636</name>
</gene>
<evidence type="ECO:0000256" key="11">
    <source>
        <dbReference type="SAM" id="Phobius"/>
    </source>
</evidence>
<feature type="region of interest" description="Disordered" evidence="10">
    <location>
        <begin position="969"/>
        <end position="1025"/>
    </location>
</feature>
<feature type="compositionally biased region" description="Polar residues" evidence="10">
    <location>
        <begin position="1012"/>
        <end position="1025"/>
    </location>
</feature>
<feature type="compositionally biased region" description="Basic and acidic residues" evidence="10">
    <location>
        <begin position="928"/>
        <end position="944"/>
    </location>
</feature>
<dbReference type="InterPro" id="IPR013555">
    <property type="entry name" value="TRP_dom"/>
</dbReference>
<evidence type="ECO:0000256" key="10">
    <source>
        <dbReference type="SAM" id="MobiDB-lite"/>
    </source>
</evidence>
<evidence type="ECO:0000256" key="1">
    <source>
        <dbReference type="ARBA" id="ARBA00004141"/>
    </source>
</evidence>
<evidence type="ECO:0000313" key="14">
    <source>
        <dbReference type="Proteomes" id="UP001620626"/>
    </source>
</evidence>
<feature type="region of interest" description="Disordered" evidence="10">
    <location>
        <begin position="830"/>
        <end position="858"/>
    </location>
</feature>
<dbReference type="PRINTS" id="PR01097">
    <property type="entry name" value="TRNSRECEPTRP"/>
</dbReference>
<dbReference type="PANTHER" id="PTHR10117:SF80">
    <property type="entry name" value="TRANSIENT-RECEPTOR-POTENTIAL-LIKE PROTEIN"/>
    <property type="match status" value="1"/>
</dbReference>
<dbReference type="InterPro" id="IPR002153">
    <property type="entry name" value="TRPC_channel"/>
</dbReference>
<feature type="transmembrane region" description="Helical" evidence="11">
    <location>
        <begin position="613"/>
        <end position="631"/>
    </location>
</feature>
<protein>
    <recommendedName>
        <fullName evidence="12">Transient receptor ion channel domain-containing protein</fullName>
    </recommendedName>
</protein>
<evidence type="ECO:0000256" key="8">
    <source>
        <dbReference type="ARBA" id="ARBA00023136"/>
    </source>
</evidence>
<dbReference type="Pfam" id="PF08344">
    <property type="entry name" value="TRP_2"/>
    <property type="match status" value="1"/>
</dbReference>
<comment type="subcellular location">
    <subcellularLocation>
        <location evidence="1">Membrane</location>
        <topology evidence="1">Multi-pass membrane protein</topology>
    </subcellularLocation>
</comment>
<dbReference type="EMBL" id="JBICBT010001408">
    <property type="protein sequence ID" value="KAL3068345.1"/>
    <property type="molecule type" value="Genomic_DNA"/>
</dbReference>
<feature type="transmembrane region" description="Helical" evidence="11">
    <location>
        <begin position="440"/>
        <end position="463"/>
    </location>
</feature>
<keyword evidence="5 11" id="KW-1133">Transmembrane helix</keyword>
<name>A0ABD2HSQ8_9BILA</name>
<evidence type="ECO:0000256" key="5">
    <source>
        <dbReference type="ARBA" id="ARBA00022989"/>
    </source>
</evidence>
<evidence type="ECO:0000256" key="4">
    <source>
        <dbReference type="ARBA" id="ARBA00022737"/>
    </source>
</evidence>
<evidence type="ECO:0000259" key="12">
    <source>
        <dbReference type="SMART" id="SM01420"/>
    </source>
</evidence>
<dbReference type="Pfam" id="PF00520">
    <property type="entry name" value="Ion_trans"/>
    <property type="match status" value="1"/>
</dbReference>
<keyword evidence="8 11" id="KW-0472">Membrane</keyword>
<keyword evidence="9" id="KW-0407">Ion channel</keyword>
<evidence type="ECO:0000256" key="7">
    <source>
        <dbReference type="ARBA" id="ARBA00023065"/>
    </source>
</evidence>
<feature type="transmembrane region" description="Helical" evidence="11">
    <location>
        <begin position="401"/>
        <end position="420"/>
    </location>
</feature>
<feature type="transmembrane region" description="Helical" evidence="11">
    <location>
        <begin position="323"/>
        <end position="343"/>
    </location>
</feature>
<feature type="region of interest" description="Disordered" evidence="10">
    <location>
        <begin position="900"/>
        <end position="957"/>
    </location>
</feature>
<keyword evidence="7" id="KW-0406">Ion transport</keyword>